<keyword evidence="10 13" id="KW-0472">Membrane</keyword>
<dbReference type="OrthoDB" id="9799441at2"/>
<evidence type="ECO:0000256" key="10">
    <source>
        <dbReference type="ARBA" id="ARBA00023136"/>
    </source>
</evidence>
<dbReference type="InterPro" id="IPR000701">
    <property type="entry name" value="SuccDH_FuR_B_TM-su"/>
</dbReference>
<comment type="subcellular location">
    <subcellularLocation>
        <location evidence="2">Membrane</location>
    </subcellularLocation>
</comment>
<evidence type="ECO:0000256" key="4">
    <source>
        <dbReference type="ARBA" id="ARBA00020076"/>
    </source>
</evidence>
<dbReference type="GO" id="GO:0006099">
    <property type="term" value="P:tricarboxylic acid cycle"/>
    <property type="evidence" value="ECO:0007669"/>
    <property type="project" value="InterPro"/>
</dbReference>
<dbReference type="InterPro" id="IPR034804">
    <property type="entry name" value="SQR/QFR_C/D"/>
</dbReference>
<evidence type="ECO:0000313" key="14">
    <source>
        <dbReference type="EMBL" id="CUT18085.1"/>
    </source>
</evidence>
<comment type="function">
    <text evidence="1">Membrane-anchoring subunit of succinate dehydrogenase (SDH).</text>
</comment>
<keyword evidence="5 12" id="KW-0349">Heme</keyword>
<evidence type="ECO:0000256" key="5">
    <source>
        <dbReference type="ARBA" id="ARBA00022617"/>
    </source>
</evidence>
<evidence type="ECO:0000256" key="12">
    <source>
        <dbReference type="PIRSR" id="PIRSR000178-1"/>
    </source>
</evidence>
<keyword evidence="9 12" id="KW-0408">Iron</keyword>
<dbReference type="GO" id="GO:0046872">
    <property type="term" value="F:metal ion binding"/>
    <property type="evidence" value="ECO:0007669"/>
    <property type="project" value="UniProtKB-KW"/>
</dbReference>
<evidence type="ECO:0000256" key="3">
    <source>
        <dbReference type="ARBA" id="ARBA00007244"/>
    </source>
</evidence>
<dbReference type="Proteomes" id="UP000198651">
    <property type="component" value="Chromosome I"/>
</dbReference>
<accession>A0A0S4M2T6</accession>
<name>A0A0S4M2T6_9BURK</name>
<keyword evidence="15" id="KW-1185">Reference proteome</keyword>
<dbReference type="GO" id="GO:0016020">
    <property type="term" value="C:membrane"/>
    <property type="evidence" value="ECO:0007669"/>
    <property type="project" value="UniProtKB-SubCell"/>
</dbReference>
<dbReference type="GO" id="GO:0009055">
    <property type="term" value="F:electron transfer activity"/>
    <property type="evidence" value="ECO:0007669"/>
    <property type="project" value="InterPro"/>
</dbReference>
<sequence>MSSSPSSKKQFRNIQILDISKYRLPIPGIVSILHRISGVFLFLAIPAVLFILEKTLRSPLSFASVTSYLRDPIFKILLVIVFWSFIHHILAGVRFLALDLHWGVTKYVSRLTSSIVFGTAVILTIMFSVWMFL</sequence>
<dbReference type="InterPro" id="IPR014314">
    <property type="entry name" value="Succ_DH_cytb556"/>
</dbReference>
<evidence type="ECO:0000256" key="8">
    <source>
        <dbReference type="ARBA" id="ARBA00022989"/>
    </source>
</evidence>
<evidence type="ECO:0000256" key="13">
    <source>
        <dbReference type="SAM" id="Phobius"/>
    </source>
</evidence>
<reference evidence="15" key="1">
    <citation type="submission" date="2015-11" db="EMBL/GenBank/DDBJ databases">
        <authorList>
            <person name="Seth-Smith H.M.B."/>
        </authorList>
    </citation>
    <scope>NUCLEOTIDE SEQUENCE [LARGE SCALE GENOMIC DNA]</scope>
    <source>
        <strain evidence="15">2013Ark11</strain>
    </source>
</reference>
<keyword evidence="8 13" id="KW-1133">Transmembrane helix</keyword>
<comment type="subunit">
    <text evidence="11">Part of an enzyme complex containing four subunits: a flavoprotein, an iron-sulfur protein, plus two membrane-anchoring proteins, SdhC and SdhD. The complex can form homotrimers.</text>
</comment>
<comment type="cofactor">
    <cofactor evidence="12">
        <name>heme</name>
        <dbReference type="ChEBI" id="CHEBI:30413"/>
    </cofactor>
    <text evidence="12">The heme is bound between the two transmembrane subunits.</text>
</comment>
<dbReference type="AlphaFoldDB" id="A0A0S4M2T6"/>
<keyword evidence="6 13" id="KW-0812">Transmembrane</keyword>
<dbReference type="Gene3D" id="1.20.1300.10">
    <property type="entry name" value="Fumarate reductase/succinate dehydrogenase, transmembrane subunit"/>
    <property type="match status" value="1"/>
</dbReference>
<dbReference type="EMBL" id="LN906597">
    <property type="protein sequence ID" value="CUT18085.1"/>
    <property type="molecule type" value="Genomic_DNA"/>
</dbReference>
<feature type="transmembrane region" description="Helical" evidence="13">
    <location>
        <begin position="32"/>
        <end position="52"/>
    </location>
</feature>
<keyword evidence="7 12" id="KW-0479">Metal-binding</keyword>
<comment type="similarity">
    <text evidence="3">Belongs to the cytochrome b560 family.</text>
</comment>
<feature type="transmembrane region" description="Helical" evidence="13">
    <location>
        <begin position="73"/>
        <end position="91"/>
    </location>
</feature>
<evidence type="ECO:0000256" key="9">
    <source>
        <dbReference type="ARBA" id="ARBA00023004"/>
    </source>
</evidence>
<dbReference type="Pfam" id="PF01127">
    <property type="entry name" value="Sdh_cyt"/>
    <property type="match status" value="1"/>
</dbReference>
<dbReference type="SUPFAM" id="SSF81343">
    <property type="entry name" value="Fumarate reductase respiratory complex transmembrane subunits"/>
    <property type="match status" value="1"/>
</dbReference>
<evidence type="ECO:0000256" key="2">
    <source>
        <dbReference type="ARBA" id="ARBA00004370"/>
    </source>
</evidence>
<feature type="binding site" description="axial binding residue" evidence="12">
    <location>
        <position position="88"/>
    </location>
    <ligand>
        <name>heme</name>
        <dbReference type="ChEBI" id="CHEBI:30413"/>
        <note>ligand shared with second transmembrane subunit</note>
    </ligand>
    <ligandPart>
        <name>Fe</name>
        <dbReference type="ChEBI" id="CHEBI:18248"/>
    </ligandPart>
</feature>
<organism evidence="14 15">
    <name type="scientific">Candidatus Ichthyocystis hellenicum</name>
    <dbReference type="NCBI Taxonomy" id="1561003"/>
    <lineage>
        <taxon>Bacteria</taxon>
        <taxon>Pseudomonadati</taxon>
        <taxon>Pseudomonadota</taxon>
        <taxon>Betaproteobacteria</taxon>
        <taxon>Burkholderiales</taxon>
        <taxon>Candidatus Ichthyocystis</taxon>
    </lineage>
</organism>
<evidence type="ECO:0000256" key="7">
    <source>
        <dbReference type="ARBA" id="ARBA00022723"/>
    </source>
</evidence>
<evidence type="ECO:0000313" key="15">
    <source>
        <dbReference type="Proteomes" id="UP000198651"/>
    </source>
</evidence>
<dbReference type="CDD" id="cd03499">
    <property type="entry name" value="SQR_TypeC_SdhC"/>
    <property type="match status" value="1"/>
</dbReference>
<gene>
    <name evidence="14" type="primary">sdhC</name>
    <name evidence="14" type="ORF">Ark11_1280</name>
</gene>
<evidence type="ECO:0000256" key="6">
    <source>
        <dbReference type="ARBA" id="ARBA00022692"/>
    </source>
</evidence>
<protein>
    <recommendedName>
        <fullName evidence="4">Succinate dehydrogenase cytochrome b556 subunit</fullName>
    </recommendedName>
</protein>
<proteinExistence type="inferred from homology"/>
<dbReference type="RefSeq" id="WP_092343194.1">
    <property type="nucleotide sequence ID" value="NZ_FLSL01000108.1"/>
</dbReference>
<dbReference type="NCBIfam" id="TIGR02970">
    <property type="entry name" value="succ_dehyd_cytB"/>
    <property type="match status" value="1"/>
</dbReference>
<dbReference type="STRING" id="1561003.Ark11_1280"/>
<dbReference type="PATRIC" id="fig|1561003.3.peg.1315"/>
<feature type="transmembrane region" description="Helical" evidence="13">
    <location>
        <begin position="111"/>
        <end position="132"/>
    </location>
</feature>
<dbReference type="PIRSF" id="PIRSF000178">
    <property type="entry name" value="SDH_cyt_b560"/>
    <property type="match status" value="1"/>
</dbReference>
<evidence type="ECO:0000256" key="1">
    <source>
        <dbReference type="ARBA" id="ARBA00004050"/>
    </source>
</evidence>
<evidence type="ECO:0000256" key="11">
    <source>
        <dbReference type="ARBA" id="ARBA00025912"/>
    </source>
</evidence>